<dbReference type="Pfam" id="PF01594">
    <property type="entry name" value="AI-2E_transport"/>
    <property type="match status" value="1"/>
</dbReference>
<evidence type="ECO:0000256" key="6">
    <source>
        <dbReference type="ARBA" id="ARBA00022989"/>
    </source>
</evidence>
<evidence type="ECO:0000256" key="4">
    <source>
        <dbReference type="ARBA" id="ARBA00022475"/>
    </source>
</evidence>
<keyword evidence="3" id="KW-0813">Transport</keyword>
<evidence type="ECO:0000313" key="9">
    <source>
        <dbReference type="EMBL" id="GEA36520.1"/>
    </source>
</evidence>
<keyword evidence="4" id="KW-1003">Cell membrane</keyword>
<evidence type="ECO:0000256" key="2">
    <source>
        <dbReference type="ARBA" id="ARBA00009773"/>
    </source>
</evidence>
<dbReference type="PANTHER" id="PTHR21716:SF53">
    <property type="entry name" value="PERMEASE PERM-RELATED"/>
    <property type="match status" value="1"/>
</dbReference>
<evidence type="ECO:0000256" key="5">
    <source>
        <dbReference type="ARBA" id="ARBA00022692"/>
    </source>
</evidence>
<name>A0A829WGK5_9FIRM</name>
<dbReference type="GO" id="GO:0055085">
    <property type="term" value="P:transmembrane transport"/>
    <property type="evidence" value="ECO:0007669"/>
    <property type="project" value="TreeGrafter"/>
</dbReference>
<organism evidence="9 10">
    <name type="scientific">Enterocloster clostridioformis</name>
    <dbReference type="NCBI Taxonomy" id="1531"/>
    <lineage>
        <taxon>Bacteria</taxon>
        <taxon>Bacillati</taxon>
        <taxon>Bacillota</taxon>
        <taxon>Clostridia</taxon>
        <taxon>Lachnospirales</taxon>
        <taxon>Lachnospiraceae</taxon>
        <taxon>Enterocloster</taxon>
    </lineage>
</organism>
<keyword evidence="5 8" id="KW-0812">Transmembrane</keyword>
<sequence>MIKDGTMELNSDTIKKIRGLIVFTVVVVVAGINYRRLVDVAAGLMHIVWPFILGAAIAFILNVPMRNIERHLPVFGEGSRLRRPVSLVVTILLVTGGLFLVIFVVAPQLVKTFLNLQGSIPVFFAGVRDEAERIFASNPQILEYMNQLEVDWQEVFQNMVAFLKSGAGTMLNTTFSAAVSIVSGVSSFLIGFIFAIYILLQKETLGRQMKKVLAAFLPEPAVGRILDIMALTERTFSNFLTGQCVEAAILGTMFFVALTVIRLPYALLIGVLIAFTALIPIFGAFVGLAVGVFLMLMVNPMDALVFTITFFVLQQIEGNLIYPYVVGNSVGLPSIWVLVAVTVGGSMMGIVGMLIFIPLCSVLYALLRDGVNARLRRKGRGESACEPVCVAVSEENGDQEHQE</sequence>
<feature type="transmembrane region" description="Helical" evidence="8">
    <location>
        <begin position="239"/>
        <end position="261"/>
    </location>
</feature>
<dbReference type="GO" id="GO:0005886">
    <property type="term" value="C:plasma membrane"/>
    <property type="evidence" value="ECO:0007669"/>
    <property type="project" value="UniProtKB-SubCell"/>
</dbReference>
<feature type="transmembrane region" description="Helical" evidence="8">
    <location>
        <begin position="175"/>
        <end position="200"/>
    </location>
</feature>
<comment type="caution">
    <text evidence="9">The sequence shown here is derived from an EMBL/GenBank/DDBJ whole genome shotgun (WGS) entry which is preliminary data.</text>
</comment>
<feature type="transmembrane region" description="Helical" evidence="8">
    <location>
        <begin position="303"/>
        <end position="322"/>
    </location>
</feature>
<feature type="transmembrane region" description="Helical" evidence="8">
    <location>
        <begin position="17"/>
        <end position="34"/>
    </location>
</feature>
<feature type="transmembrane region" description="Helical" evidence="8">
    <location>
        <begin position="267"/>
        <end position="296"/>
    </location>
</feature>
<evidence type="ECO:0000313" key="10">
    <source>
        <dbReference type="Proteomes" id="UP000315200"/>
    </source>
</evidence>
<evidence type="ECO:0000256" key="1">
    <source>
        <dbReference type="ARBA" id="ARBA00004651"/>
    </source>
</evidence>
<dbReference type="PANTHER" id="PTHR21716">
    <property type="entry name" value="TRANSMEMBRANE PROTEIN"/>
    <property type="match status" value="1"/>
</dbReference>
<protein>
    <submittedName>
        <fullName evidence="9">AI-2E family transporter</fullName>
    </submittedName>
</protein>
<comment type="subcellular location">
    <subcellularLocation>
        <location evidence="1">Cell membrane</location>
        <topology evidence="1">Multi-pass membrane protein</topology>
    </subcellularLocation>
</comment>
<feature type="transmembrane region" description="Helical" evidence="8">
    <location>
        <begin position="84"/>
        <end position="106"/>
    </location>
</feature>
<feature type="transmembrane region" description="Helical" evidence="8">
    <location>
        <begin position="40"/>
        <end position="63"/>
    </location>
</feature>
<evidence type="ECO:0000256" key="3">
    <source>
        <dbReference type="ARBA" id="ARBA00022448"/>
    </source>
</evidence>
<comment type="similarity">
    <text evidence="2">Belongs to the autoinducer-2 exporter (AI-2E) (TC 2.A.86) family.</text>
</comment>
<reference evidence="9 10" key="1">
    <citation type="submission" date="2019-06" db="EMBL/GenBank/DDBJ databases">
        <title>Draft genome sequence of [Clostridium] clostridioforme NBRC 113352.</title>
        <authorList>
            <person name="Miura T."/>
            <person name="Furukawa M."/>
            <person name="Shimamura M."/>
            <person name="Ohyama Y."/>
            <person name="Yamazoe A."/>
            <person name="Kawasaki H."/>
        </authorList>
    </citation>
    <scope>NUCLEOTIDE SEQUENCE [LARGE SCALE GENOMIC DNA]</scope>
    <source>
        <strain evidence="9 10">NBRC 113352</strain>
    </source>
</reference>
<feature type="transmembrane region" description="Helical" evidence="8">
    <location>
        <begin position="334"/>
        <end position="367"/>
    </location>
</feature>
<dbReference type="EMBL" id="BJLB01000001">
    <property type="protein sequence ID" value="GEA36520.1"/>
    <property type="molecule type" value="Genomic_DNA"/>
</dbReference>
<keyword evidence="7 8" id="KW-0472">Membrane</keyword>
<dbReference type="Proteomes" id="UP000315200">
    <property type="component" value="Unassembled WGS sequence"/>
</dbReference>
<dbReference type="InterPro" id="IPR002549">
    <property type="entry name" value="AI-2E-like"/>
</dbReference>
<dbReference type="AlphaFoldDB" id="A0A829WGK5"/>
<accession>A0A829WGK5</accession>
<keyword evidence="6 8" id="KW-1133">Transmembrane helix</keyword>
<evidence type="ECO:0000256" key="7">
    <source>
        <dbReference type="ARBA" id="ARBA00023136"/>
    </source>
</evidence>
<evidence type="ECO:0000256" key="8">
    <source>
        <dbReference type="SAM" id="Phobius"/>
    </source>
</evidence>
<proteinExistence type="inferred from homology"/>
<gene>
    <name evidence="9" type="ORF">Ccl03g_22330</name>
</gene>